<evidence type="ECO:0000313" key="6">
    <source>
        <dbReference type="EMBL" id="PHJ37300.1"/>
    </source>
</evidence>
<dbReference type="GO" id="GO:0071973">
    <property type="term" value="P:bacterial-type flagellum-dependent cell motility"/>
    <property type="evidence" value="ECO:0007669"/>
    <property type="project" value="InterPro"/>
</dbReference>
<comment type="caution">
    <text evidence="6">The sequence shown here is derived from an EMBL/GenBank/DDBJ whole genome shotgun (WGS) entry which is preliminary data.</text>
</comment>
<evidence type="ECO:0000256" key="2">
    <source>
        <dbReference type="ARBA" id="ARBA00005709"/>
    </source>
</evidence>
<evidence type="ECO:0000259" key="4">
    <source>
        <dbReference type="Pfam" id="PF00669"/>
    </source>
</evidence>
<feature type="domain" description="Flagellin N-terminal" evidence="4">
    <location>
        <begin position="4"/>
        <end position="140"/>
    </location>
</feature>
<evidence type="ECO:0000313" key="7">
    <source>
        <dbReference type="Proteomes" id="UP000222564"/>
    </source>
</evidence>
<organism evidence="6 7">
    <name type="scientific">Desulforamulus profundi</name>
    <dbReference type="NCBI Taxonomy" id="1383067"/>
    <lineage>
        <taxon>Bacteria</taxon>
        <taxon>Bacillati</taxon>
        <taxon>Bacillota</taxon>
        <taxon>Clostridia</taxon>
        <taxon>Eubacteriales</taxon>
        <taxon>Peptococcaceae</taxon>
        <taxon>Desulforamulus</taxon>
    </lineage>
</organism>
<dbReference type="RefSeq" id="WP_238473285.1">
    <property type="nucleotide sequence ID" value="NZ_AWQQ01000095.1"/>
</dbReference>
<proteinExistence type="inferred from homology"/>
<gene>
    <name evidence="6" type="ORF">P378_16810</name>
</gene>
<dbReference type="EMBL" id="AWQQ01000095">
    <property type="protein sequence ID" value="PHJ37300.1"/>
    <property type="molecule type" value="Genomic_DNA"/>
</dbReference>
<accession>A0A2C6LGM6</accession>
<dbReference type="GO" id="GO:0005198">
    <property type="term" value="F:structural molecule activity"/>
    <property type="evidence" value="ECO:0007669"/>
    <property type="project" value="InterPro"/>
</dbReference>
<dbReference type="InterPro" id="IPR013384">
    <property type="entry name" value="Flagell_FlgL"/>
</dbReference>
<keyword evidence="6" id="KW-0969">Cilium</keyword>
<dbReference type="SUPFAM" id="SSF64518">
    <property type="entry name" value="Phase 1 flagellin"/>
    <property type="match status" value="1"/>
</dbReference>
<dbReference type="Pfam" id="PF00700">
    <property type="entry name" value="Flagellin_C"/>
    <property type="match status" value="1"/>
</dbReference>
<comment type="similarity">
    <text evidence="2">Belongs to the bacterial flagellin family.</text>
</comment>
<dbReference type="PANTHER" id="PTHR42792">
    <property type="entry name" value="FLAGELLIN"/>
    <property type="match status" value="1"/>
</dbReference>
<sequence length="550" mass="59107">MLRISNMLMAHNLRNYIQNNLQRSAKSQEHISTGKTINRPSDNPSQISQLMAVNATLIGNEQYLRNIQDGLGYLNQSDSAINTVGKTLQDAKILALQGANGTLTQEDMNAIANQIDRQVDSLVDLSNSSLGGKYLFAGTKNGQPPFYRDPKTGDVYYRGNTQLISREIIFGYSYEVVAAGAADNTLIGHADLSRGVIFNSDSEKVFGVEINGIKTTIDLTSDPDIAQRLTGGSYTLSQVKDAIQSALNNKIGPGLVDVKDDGKGNLKLTAEPLDALYGTADLSSGGGAFAPEDKIFSIELNGVKKDINLSSYTLTTFQDIKTAIQTECDNQFGSNKIIVGDDGNNHIRLITVGGVSEFKVLASGTNTGHTAIFGGEQRAEHKQETFSIFADGANTGHTILFGGSASAPGGGVFGKLTNPYNPANLIDDPMNNGQKMVKVAGGPFEVLRRLSADLRNGDVDSLNKTLSELDDAHDTILKHRVGVGARTRHLEAVKEQLEDQEIKLKGILVDIQGADIAKLTVEVAQNQLVHQASLMTASNLLNVSLLQYLK</sequence>
<name>A0A2C6LGM6_9FIRM</name>
<evidence type="ECO:0000256" key="3">
    <source>
        <dbReference type="ARBA" id="ARBA00023143"/>
    </source>
</evidence>
<evidence type="ECO:0000256" key="1">
    <source>
        <dbReference type="ARBA" id="ARBA00004365"/>
    </source>
</evidence>
<dbReference type="Pfam" id="PF00669">
    <property type="entry name" value="Flagellin_N"/>
    <property type="match status" value="1"/>
</dbReference>
<feature type="domain" description="Flagellin C-terminal" evidence="5">
    <location>
        <begin position="468"/>
        <end position="549"/>
    </location>
</feature>
<dbReference type="PANTHER" id="PTHR42792:SF1">
    <property type="entry name" value="FLAGELLAR HOOK-ASSOCIATED PROTEIN 3"/>
    <property type="match status" value="1"/>
</dbReference>
<dbReference type="GO" id="GO:0009424">
    <property type="term" value="C:bacterial-type flagellum hook"/>
    <property type="evidence" value="ECO:0007669"/>
    <property type="project" value="InterPro"/>
</dbReference>
<keyword evidence="3" id="KW-0975">Bacterial flagellum</keyword>
<keyword evidence="6" id="KW-0282">Flagellum</keyword>
<keyword evidence="6" id="KW-0966">Cell projection</keyword>
<dbReference type="AlphaFoldDB" id="A0A2C6LGM6"/>
<keyword evidence="7" id="KW-1185">Reference proteome</keyword>
<dbReference type="Proteomes" id="UP000222564">
    <property type="component" value="Unassembled WGS sequence"/>
</dbReference>
<dbReference type="InterPro" id="IPR001029">
    <property type="entry name" value="Flagellin_N"/>
</dbReference>
<reference evidence="6 7" key="1">
    <citation type="submission" date="2013-09" db="EMBL/GenBank/DDBJ databases">
        <title>Biodegradation of hydrocarbons in the deep terrestrial subsurface : characterization of a microbial consortium composed of two Desulfotomaculum species originating from a deep geological formation.</title>
        <authorList>
            <person name="Aullo T."/>
            <person name="Berlendis S."/>
            <person name="Lascourreges J.-F."/>
            <person name="Dessort D."/>
            <person name="Saint-Laurent S."/>
            <person name="Schraauwers B."/>
            <person name="Mas J."/>
            <person name="Magot M."/>
            <person name="Ranchou-Peyruse A."/>
        </authorList>
    </citation>
    <scope>NUCLEOTIDE SEQUENCE [LARGE SCALE GENOMIC DNA]</scope>
    <source>
        <strain evidence="6 7">Bs107</strain>
    </source>
</reference>
<dbReference type="InterPro" id="IPR046358">
    <property type="entry name" value="Flagellin_C"/>
</dbReference>
<evidence type="ECO:0000259" key="5">
    <source>
        <dbReference type="Pfam" id="PF00700"/>
    </source>
</evidence>
<dbReference type="InterPro" id="IPR001492">
    <property type="entry name" value="Flagellin"/>
</dbReference>
<protein>
    <submittedName>
        <fullName evidence="6">Flagellar hook protein</fullName>
    </submittedName>
</protein>
<dbReference type="NCBIfam" id="TIGR02550">
    <property type="entry name" value="flagell_flgL"/>
    <property type="match status" value="1"/>
</dbReference>
<comment type="subcellular location">
    <subcellularLocation>
        <location evidence="1">Bacterial flagellum</location>
    </subcellularLocation>
</comment>
<dbReference type="Gene3D" id="1.20.1330.10">
    <property type="entry name" value="f41 fragment of flagellin, N-terminal domain"/>
    <property type="match status" value="2"/>
</dbReference>